<dbReference type="Pfam" id="PF00503">
    <property type="entry name" value="G-alpha"/>
    <property type="match status" value="1"/>
</dbReference>
<dbReference type="PRINTS" id="PR00318">
    <property type="entry name" value="GPROTEINA"/>
</dbReference>
<evidence type="ECO:0000256" key="5">
    <source>
        <dbReference type="PIRSR" id="PIRSR601019-2"/>
    </source>
</evidence>
<dbReference type="GO" id="GO:0003924">
    <property type="term" value="F:GTPase activity"/>
    <property type="evidence" value="ECO:0007669"/>
    <property type="project" value="InterPro"/>
</dbReference>
<accession>A0A0C9TA60</accession>
<evidence type="ECO:0000256" key="3">
    <source>
        <dbReference type="ARBA" id="ARBA00023224"/>
    </source>
</evidence>
<dbReference type="HOGENOM" id="CLU_014184_1_1_1"/>
<organism evidence="8 9">
    <name type="scientific">Plicaturopsis crispa FD-325 SS-3</name>
    <dbReference type="NCBI Taxonomy" id="944288"/>
    <lineage>
        <taxon>Eukaryota</taxon>
        <taxon>Fungi</taxon>
        <taxon>Dikarya</taxon>
        <taxon>Basidiomycota</taxon>
        <taxon>Agaricomycotina</taxon>
        <taxon>Agaricomycetes</taxon>
        <taxon>Agaricomycetidae</taxon>
        <taxon>Amylocorticiales</taxon>
        <taxon>Amylocorticiaceae</taxon>
        <taxon>Plicatura</taxon>
        <taxon>Plicaturopsis crispa</taxon>
    </lineage>
</organism>
<feature type="region of interest" description="Disordered" evidence="7">
    <location>
        <begin position="1"/>
        <end position="33"/>
    </location>
</feature>
<dbReference type="OrthoDB" id="5817230at2759"/>
<dbReference type="PANTHER" id="PTHR10218">
    <property type="entry name" value="GTP-BINDING PROTEIN ALPHA SUBUNIT"/>
    <property type="match status" value="1"/>
</dbReference>
<dbReference type="GO" id="GO:0001664">
    <property type="term" value="F:G protein-coupled receptor binding"/>
    <property type="evidence" value="ECO:0007669"/>
    <property type="project" value="TreeGrafter"/>
</dbReference>
<dbReference type="EMBL" id="KN832568">
    <property type="protein sequence ID" value="KII85178.1"/>
    <property type="molecule type" value="Genomic_DNA"/>
</dbReference>
<keyword evidence="2 4" id="KW-0342">GTP-binding</keyword>
<dbReference type="Proteomes" id="UP000053263">
    <property type="component" value="Unassembled WGS sequence"/>
</dbReference>
<evidence type="ECO:0000256" key="7">
    <source>
        <dbReference type="SAM" id="MobiDB-lite"/>
    </source>
</evidence>
<dbReference type="SUPFAM" id="SSF52540">
    <property type="entry name" value="P-loop containing nucleoside triphosphate hydrolases"/>
    <property type="match status" value="1"/>
</dbReference>
<dbReference type="InterPro" id="IPR027417">
    <property type="entry name" value="P-loop_NTPase"/>
</dbReference>
<dbReference type="GO" id="GO:0031683">
    <property type="term" value="F:G-protein beta/gamma-subunit complex binding"/>
    <property type="evidence" value="ECO:0007669"/>
    <property type="project" value="InterPro"/>
</dbReference>
<evidence type="ECO:0000313" key="9">
    <source>
        <dbReference type="Proteomes" id="UP000053263"/>
    </source>
</evidence>
<feature type="coiled-coil region" evidence="6">
    <location>
        <begin position="44"/>
        <end position="71"/>
    </location>
</feature>
<sequence>MLRAQHRTPSIYSQDDPLTLALRPPPQETDAERRARLQREANAKRISEKIDEELRQEREKLKKRKSDVKLLLLGQSESGKSTLQKQFQLMYSPGSLESERISWRIVIYFNVLRSVKQILSTLEVWGDIDDENDPLLQEEDSPVPGLRTPVSIANQPSPTASLLTPGSRRTSQTTRSSHTVVAESSPKAGETTKEKYKAEISYLRIRLTLLLGAEEHLAHRLNGGVPAAGSGKGGVYVRSGWQARAVENSSLKAQWGDKDRGGSGRGSFATEDEGMDDLVEDVATMLDYSEKDIQQLWSHPIVKSLIATRKLRLEEWSEFFLNDLVRITSRNYVPSTDDILHARIQTMGVAEHFFDVNIHGKAVTWHLFDVGGARGQRHSWVPYFDDANAIIFVAPISAFDQYLDEDSRTNRIDDSLQLFTQICSNPLLKNVHLVLFLNKIDLLKKKIDKGMKVQRYITSFGNRPNDFESVVNYFRAHFLQVHRRNNENKRVLYTHLTSVVDTKTTQSIIGNVRDSIFRGYLQSAALV</sequence>
<feature type="compositionally biased region" description="Polar residues" evidence="7">
    <location>
        <begin position="151"/>
        <end position="164"/>
    </location>
</feature>
<keyword evidence="9" id="KW-1185">Reference proteome</keyword>
<dbReference type="GO" id="GO:0005737">
    <property type="term" value="C:cytoplasm"/>
    <property type="evidence" value="ECO:0007669"/>
    <property type="project" value="TreeGrafter"/>
</dbReference>
<dbReference type="GO" id="GO:0005525">
    <property type="term" value="F:GTP binding"/>
    <property type="evidence" value="ECO:0007669"/>
    <property type="project" value="UniProtKB-KW"/>
</dbReference>
<dbReference type="Gene3D" id="1.10.400.10">
    <property type="entry name" value="GI Alpha 1, domain 2-like"/>
    <property type="match status" value="1"/>
</dbReference>
<feature type="region of interest" description="Disordered" evidence="7">
    <location>
        <begin position="133"/>
        <end position="193"/>
    </location>
</feature>
<keyword evidence="6" id="KW-0175">Coiled coil</keyword>
<dbReference type="GO" id="GO:0046872">
    <property type="term" value="F:metal ion binding"/>
    <property type="evidence" value="ECO:0007669"/>
    <property type="project" value="UniProtKB-KW"/>
</dbReference>
<dbReference type="AlphaFoldDB" id="A0A0C9TA60"/>
<dbReference type="GO" id="GO:0007188">
    <property type="term" value="P:adenylate cyclase-modulating G protein-coupled receptor signaling pathway"/>
    <property type="evidence" value="ECO:0007669"/>
    <property type="project" value="TreeGrafter"/>
</dbReference>
<dbReference type="SUPFAM" id="SSF47895">
    <property type="entry name" value="Transducin (alpha subunit), insertion domain"/>
    <property type="match status" value="1"/>
</dbReference>
<name>A0A0C9TA60_PLICR</name>
<evidence type="ECO:0008006" key="10">
    <source>
        <dbReference type="Google" id="ProtNLM"/>
    </source>
</evidence>
<evidence type="ECO:0000256" key="2">
    <source>
        <dbReference type="ARBA" id="ARBA00023134"/>
    </source>
</evidence>
<evidence type="ECO:0000256" key="4">
    <source>
        <dbReference type="PIRSR" id="PIRSR601019-1"/>
    </source>
</evidence>
<dbReference type="InterPro" id="IPR011025">
    <property type="entry name" value="GproteinA_insert"/>
</dbReference>
<evidence type="ECO:0000256" key="6">
    <source>
        <dbReference type="SAM" id="Coils"/>
    </source>
</evidence>
<keyword evidence="5" id="KW-0479">Metal-binding</keyword>
<dbReference type="SMART" id="SM00275">
    <property type="entry name" value="G_alpha"/>
    <property type="match status" value="1"/>
</dbReference>
<dbReference type="Gene3D" id="3.40.50.300">
    <property type="entry name" value="P-loop containing nucleotide triphosphate hydrolases"/>
    <property type="match status" value="2"/>
</dbReference>
<proteinExistence type="predicted"/>
<keyword evidence="3" id="KW-0807">Transducer</keyword>
<keyword evidence="5" id="KW-0460">Magnesium</keyword>
<keyword evidence="1 4" id="KW-0547">Nucleotide-binding</keyword>
<evidence type="ECO:0000256" key="1">
    <source>
        <dbReference type="ARBA" id="ARBA00022741"/>
    </source>
</evidence>
<feature type="binding site" evidence="5">
    <location>
        <position position="346"/>
    </location>
    <ligand>
        <name>Mg(2+)</name>
        <dbReference type="ChEBI" id="CHEBI:18420"/>
    </ligand>
</feature>
<reference evidence="8 9" key="1">
    <citation type="submission" date="2014-06" db="EMBL/GenBank/DDBJ databases">
        <title>Evolutionary Origins and Diversification of the Mycorrhizal Mutualists.</title>
        <authorList>
            <consortium name="DOE Joint Genome Institute"/>
            <consortium name="Mycorrhizal Genomics Consortium"/>
            <person name="Kohler A."/>
            <person name="Kuo A."/>
            <person name="Nagy L.G."/>
            <person name="Floudas D."/>
            <person name="Copeland A."/>
            <person name="Barry K.W."/>
            <person name="Cichocki N."/>
            <person name="Veneault-Fourrey C."/>
            <person name="LaButti K."/>
            <person name="Lindquist E.A."/>
            <person name="Lipzen A."/>
            <person name="Lundell T."/>
            <person name="Morin E."/>
            <person name="Murat C."/>
            <person name="Riley R."/>
            <person name="Ohm R."/>
            <person name="Sun H."/>
            <person name="Tunlid A."/>
            <person name="Henrissat B."/>
            <person name="Grigoriev I.V."/>
            <person name="Hibbett D.S."/>
            <person name="Martin F."/>
        </authorList>
    </citation>
    <scope>NUCLEOTIDE SEQUENCE [LARGE SCALE GENOMIC DNA]</scope>
    <source>
        <strain evidence="8 9">FD-325 SS-3</strain>
    </source>
</reference>
<evidence type="ECO:0000313" key="8">
    <source>
        <dbReference type="EMBL" id="KII85178.1"/>
    </source>
</evidence>
<dbReference type="GO" id="GO:0005834">
    <property type="term" value="C:heterotrimeric G-protein complex"/>
    <property type="evidence" value="ECO:0007669"/>
    <property type="project" value="TreeGrafter"/>
</dbReference>
<dbReference type="PANTHER" id="PTHR10218:SF360">
    <property type="entry name" value="GUANINE NUCLEOTIDE-BINDING PROTEIN SUBUNIT ALPHA HOMOLOG"/>
    <property type="match status" value="1"/>
</dbReference>
<feature type="binding site" evidence="4">
    <location>
        <begin position="340"/>
        <end position="346"/>
    </location>
    <ligand>
        <name>GTP</name>
        <dbReference type="ChEBI" id="CHEBI:37565"/>
    </ligand>
</feature>
<dbReference type="FunFam" id="3.40.50.300:FF:000720">
    <property type="entry name" value="Guanine nucleotide-binding protein G(k) subunit alpha"/>
    <property type="match status" value="1"/>
</dbReference>
<protein>
    <recommendedName>
        <fullName evidence="10">Guanine nucleotide-binding protein alpha-4 subunit</fullName>
    </recommendedName>
</protein>
<feature type="binding site" evidence="4">
    <location>
        <begin position="438"/>
        <end position="441"/>
    </location>
    <ligand>
        <name>GTP</name>
        <dbReference type="ChEBI" id="CHEBI:37565"/>
    </ligand>
</feature>
<gene>
    <name evidence="8" type="ORF">PLICRDRAFT_31953</name>
</gene>
<dbReference type="PROSITE" id="PS51882">
    <property type="entry name" value="G_ALPHA"/>
    <property type="match status" value="1"/>
</dbReference>
<dbReference type="InterPro" id="IPR001019">
    <property type="entry name" value="Gprotein_alpha_su"/>
</dbReference>
<feature type="compositionally biased region" description="Low complexity" evidence="7">
    <location>
        <begin position="167"/>
        <end position="179"/>
    </location>
</feature>